<evidence type="ECO:0000256" key="1">
    <source>
        <dbReference type="SAM" id="MobiDB-lite"/>
    </source>
</evidence>
<feature type="compositionally biased region" description="Basic and acidic residues" evidence="1">
    <location>
        <begin position="66"/>
        <end position="79"/>
    </location>
</feature>
<feature type="compositionally biased region" description="Polar residues" evidence="1">
    <location>
        <begin position="47"/>
        <end position="62"/>
    </location>
</feature>
<proteinExistence type="predicted"/>
<dbReference type="EMBL" id="ML978410">
    <property type="protein sequence ID" value="KAF2022903.1"/>
    <property type="molecule type" value="Genomic_DNA"/>
</dbReference>
<evidence type="ECO:0000313" key="2">
    <source>
        <dbReference type="EMBL" id="KAF2022903.1"/>
    </source>
</evidence>
<evidence type="ECO:0000313" key="3">
    <source>
        <dbReference type="Proteomes" id="UP000799777"/>
    </source>
</evidence>
<reference evidence="2" key="1">
    <citation type="journal article" date="2020" name="Stud. Mycol.">
        <title>101 Dothideomycetes genomes: a test case for predicting lifestyles and emergence of pathogens.</title>
        <authorList>
            <person name="Haridas S."/>
            <person name="Albert R."/>
            <person name="Binder M."/>
            <person name="Bloem J."/>
            <person name="Labutti K."/>
            <person name="Salamov A."/>
            <person name="Andreopoulos B."/>
            <person name="Baker S."/>
            <person name="Barry K."/>
            <person name="Bills G."/>
            <person name="Bluhm B."/>
            <person name="Cannon C."/>
            <person name="Castanera R."/>
            <person name="Culley D."/>
            <person name="Daum C."/>
            <person name="Ezra D."/>
            <person name="Gonzalez J."/>
            <person name="Henrissat B."/>
            <person name="Kuo A."/>
            <person name="Liang C."/>
            <person name="Lipzen A."/>
            <person name="Lutzoni F."/>
            <person name="Magnuson J."/>
            <person name="Mondo S."/>
            <person name="Nolan M."/>
            <person name="Ohm R."/>
            <person name="Pangilinan J."/>
            <person name="Park H.-J."/>
            <person name="Ramirez L."/>
            <person name="Alfaro M."/>
            <person name="Sun H."/>
            <person name="Tritt A."/>
            <person name="Yoshinaga Y."/>
            <person name="Zwiers L.-H."/>
            <person name="Turgeon B."/>
            <person name="Goodwin S."/>
            <person name="Spatafora J."/>
            <person name="Crous P."/>
            <person name="Grigoriev I."/>
        </authorList>
    </citation>
    <scope>NUCLEOTIDE SEQUENCE</scope>
    <source>
        <strain evidence="2">CBS 110217</strain>
    </source>
</reference>
<sequence length="166" mass="18347">MIGQGRSSTQSRDFEVRRAIEAQLGELRGTACNDAAVEAVADATTISTTRSEMTAEDSTSPQLPVCRHENSPSQHDDVKSCTAVKTPHEIDEQEIERFLHKTIRPGTVFDRIVCDGELSGWTHLSLNIAGMEAVQAHPGIKAIEVEHLPSIQHNWPHLFFSRFTAC</sequence>
<feature type="region of interest" description="Disordered" evidence="1">
    <location>
        <begin position="47"/>
        <end position="79"/>
    </location>
</feature>
<organism evidence="2 3">
    <name type="scientific">Setomelanomma holmii</name>
    <dbReference type="NCBI Taxonomy" id="210430"/>
    <lineage>
        <taxon>Eukaryota</taxon>
        <taxon>Fungi</taxon>
        <taxon>Dikarya</taxon>
        <taxon>Ascomycota</taxon>
        <taxon>Pezizomycotina</taxon>
        <taxon>Dothideomycetes</taxon>
        <taxon>Pleosporomycetidae</taxon>
        <taxon>Pleosporales</taxon>
        <taxon>Pleosporineae</taxon>
        <taxon>Phaeosphaeriaceae</taxon>
        <taxon>Setomelanomma</taxon>
    </lineage>
</organism>
<protein>
    <submittedName>
        <fullName evidence="2">Uncharacterized protein</fullName>
    </submittedName>
</protein>
<comment type="caution">
    <text evidence="2">The sequence shown here is derived from an EMBL/GenBank/DDBJ whole genome shotgun (WGS) entry which is preliminary data.</text>
</comment>
<dbReference type="Proteomes" id="UP000799777">
    <property type="component" value="Unassembled WGS sequence"/>
</dbReference>
<keyword evidence="3" id="KW-1185">Reference proteome</keyword>
<gene>
    <name evidence="2" type="ORF">EK21DRAFT_95348</name>
</gene>
<name>A0A9P4GTZ7_9PLEO</name>
<dbReference type="AlphaFoldDB" id="A0A9P4GTZ7"/>
<accession>A0A9P4GTZ7</accession>